<protein>
    <recommendedName>
        <fullName evidence="9">Dihydrofolate synthase/folylpolyglutamate synthase</fullName>
        <ecNumber evidence="7">6.3.2.12</ecNumber>
        <ecNumber evidence="8">6.3.2.17</ecNumber>
    </recommendedName>
    <alternativeName>
        <fullName evidence="18">Folylpoly-gamma-glutamate synthetase-dihydrofolate synthetase</fullName>
    </alternativeName>
    <alternativeName>
        <fullName evidence="16">Folylpolyglutamate synthetase</fullName>
    </alternativeName>
    <alternativeName>
        <fullName evidence="17">Tetrahydrofolylpolyglutamate synthase</fullName>
    </alternativeName>
</protein>
<dbReference type="EMBL" id="CP042344">
    <property type="protein sequence ID" value="QEA11768.1"/>
    <property type="molecule type" value="Genomic_DNA"/>
</dbReference>
<evidence type="ECO:0000256" key="12">
    <source>
        <dbReference type="ARBA" id="ARBA00022741"/>
    </source>
</evidence>
<feature type="domain" description="Mur ligase C-terminal" evidence="24">
    <location>
        <begin position="290"/>
        <end position="385"/>
    </location>
</feature>
<comment type="function">
    <text evidence="2">Functions in two distinct reactions of the de novo folate biosynthetic pathway. Catalyzes the addition of a glutamate residue to dihydropteroate (7,8-dihydropteroate or H2Pte) to form dihydrofolate (7,8-dihydrofolate monoglutamate or H2Pte-Glu). Also catalyzes successive additions of L-glutamate to tetrahydrofolate or 10-formyltetrahydrofolate or 5,10-methylenetetrahydrofolate, leading to folylpolyglutamate derivatives.</text>
</comment>
<dbReference type="FunFam" id="3.40.1190.10:FF:000004">
    <property type="entry name" value="Dihydrofolate synthase/folylpolyglutamate synthase"/>
    <property type="match status" value="1"/>
</dbReference>
<evidence type="ECO:0000256" key="9">
    <source>
        <dbReference type="ARBA" id="ARBA00019357"/>
    </source>
</evidence>
<dbReference type="InterPro" id="IPR001645">
    <property type="entry name" value="Folylpolyglutamate_synth"/>
</dbReference>
<dbReference type="GO" id="GO:0046656">
    <property type="term" value="P:folic acid biosynthetic process"/>
    <property type="evidence" value="ECO:0007669"/>
    <property type="project" value="UniProtKB-KW"/>
</dbReference>
<evidence type="ECO:0000256" key="19">
    <source>
        <dbReference type="ARBA" id="ARBA00047493"/>
    </source>
</evidence>
<dbReference type="KEGG" id="cof:FOZ74_01215"/>
<comment type="catalytic activity">
    <reaction evidence="20">
        <text>10-formyltetrahydrofolyl-(gamma-L-Glu)(n) + L-glutamate + ATP = 10-formyltetrahydrofolyl-(gamma-L-Glu)(n+1) + ADP + phosphate + H(+)</text>
        <dbReference type="Rhea" id="RHEA:51904"/>
        <dbReference type="Rhea" id="RHEA-COMP:13088"/>
        <dbReference type="Rhea" id="RHEA-COMP:14300"/>
        <dbReference type="ChEBI" id="CHEBI:15378"/>
        <dbReference type="ChEBI" id="CHEBI:29985"/>
        <dbReference type="ChEBI" id="CHEBI:30616"/>
        <dbReference type="ChEBI" id="CHEBI:43474"/>
        <dbReference type="ChEBI" id="CHEBI:134413"/>
        <dbReference type="ChEBI" id="CHEBI:456216"/>
        <dbReference type="EC" id="6.3.2.17"/>
    </reaction>
</comment>
<evidence type="ECO:0000256" key="5">
    <source>
        <dbReference type="ARBA" id="ARBA00008276"/>
    </source>
</evidence>
<keyword evidence="11" id="KW-0479">Metal-binding</keyword>
<evidence type="ECO:0000313" key="27">
    <source>
        <dbReference type="Proteomes" id="UP000321199"/>
    </source>
</evidence>
<dbReference type="OrthoDB" id="9809356at2"/>
<proteinExistence type="inferred from homology"/>
<dbReference type="GO" id="GO:0004326">
    <property type="term" value="F:tetrahydrofolylpolyglutamate synthase activity"/>
    <property type="evidence" value="ECO:0007669"/>
    <property type="project" value="UniProtKB-EC"/>
</dbReference>
<evidence type="ECO:0000256" key="3">
    <source>
        <dbReference type="ARBA" id="ARBA00004799"/>
    </source>
</evidence>
<comment type="catalytic activity">
    <reaction evidence="19">
        <text>(6S)-5,6,7,8-tetrahydrofolyl-(gamma-L-Glu)(n) + L-glutamate + ATP = (6S)-5,6,7,8-tetrahydrofolyl-(gamma-L-Glu)(n+1) + ADP + phosphate + H(+)</text>
        <dbReference type="Rhea" id="RHEA:10580"/>
        <dbReference type="Rhea" id="RHEA-COMP:14738"/>
        <dbReference type="Rhea" id="RHEA-COMP:14740"/>
        <dbReference type="ChEBI" id="CHEBI:15378"/>
        <dbReference type="ChEBI" id="CHEBI:29985"/>
        <dbReference type="ChEBI" id="CHEBI:30616"/>
        <dbReference type="ChEBI" id="CHEBI:43474"/>
        <dbReference type="ChEBI" id="CHEBI:141005"/>
        <dbReference type="ChEBI" id="CHEBI:456216"/>
        <dbReference type="EC" id="6.3.2.17"/>
    </reaction>
</comment>
<dbReference type="InterPro" id="IPR036615">
    <property type="entry name" value="Mur_ligase_C_dom_sf"/>
</dbReference>
<keyword evidence="13" id="KW-0067">ATP-binding</keyword>
<dbReference type="Pfam" id="PF08245">
    <property type="entry name" value="Mur_ligase_M"/>
    <property type="match status" value="1"/>
</dbReference>
<evidence type="ECO:0000259" key="24">
    <source>
        <dbReference type="Pfam" id="PF02875"/>
    </source>
</evidence>
<dbReference type="InterPro" id="IPR004101">
    <property type="entry name" value="Mur_ligase_C"/>
</dbReference>
<gene>
    <name evidence="26" type="primary">folC</name>
    <name evidence="26" type="ORF">FOZ74_01215</name>
</gene>
<evidence type="ECO:0000256" key="21">
    <source>
        <dbReference type="ARBA" id="ARBA00049035"/>
    </source>
</evidence>
<evidence type="ECO:0000256" key="6">
    <source>
        <dbReference type="ARBA" id="ARBA00011245"/>
    </source>
</evidence>
<dbReference type="InterPro" id="IPR013221">
    <property type="entry name" value="Mur_ligase_cen"/>
</dbReference>
<comment type="catalytic activity">
    <reaction evidence="22">
        <text>7,8-dihydropteroate + L-glutamate + ATP = 7,8-dihydrofolate + ADP + phosphate + H(+)</text>
        <dbReference type="Rhea" id="RHEA:23584"/>
        <dbReference type="ChEBI" id="CHEBI:15378"/>
        <dbReference type="ChEBI" id="CHEBI:17839"/>
        <dbReference type="ChEBI" id="CHEBI:29985"/>
        <dbReference type="ChEBI" id="CHEBI:30616"/>
        <dbReference type="ChEBI" id="CHEBI:43474"/>
        <dbReference type="ChEBI" id="CHEBI:57451"/>
        <dbReference type="ChEBI" id="CHEBI:456216"/>
        <dbReference type="EC" id="6.3.2.12"/>
    </reaction>
</comment>
<evidence type="ECO:0000313" key="26">
    <source>
        <dbReference type="EMBL" id="QEA11768.1"/>
    </source>
</evidence>
<evidence type="ECO:0000256" key="17">
    <source>
        <dbReference type="ARBA" id="ARBA00030592"/>
    </source>
</evidence>
<dbReference type="NCBIfam" id="TIGR01499">
    <property type="entry name" value="folC"/>
    <property type="match status" value="1"/>
</dbReference>
<dbReference type="SUPFAM" id="SSF53623">
    <property type="entry name" value="MurD-like peptide ligases, catalytic domain"/>
    <property type="match status" value="1"/>
</dbReference>
<keyword evidence="10 26" id="KW-0436">Ligase</keyword>
<dbReference type="AlphaFoldDB" id="A0A5B8RSF2"/>
<dbReference type="EC" id="6.3.2.17" evidence="8"/>
<evidence type="ECO:0000256" key="7">
    <source>
        <dbReference type="ARBA" id="ARBA00013023"/>
    </source>
</evidence>
<evidence type="ECO:0000256" key="14">
    <source>
        <dbReference type="ARBA" id="ARBA00022842"/>
    </source>
</evidence>
<dbReference type="InterPro" id="IPR036565">
    <property type="entry name" value="Mur-like_cat_sf"/>
</dbReference>
<keyword evidence="14" id="KW-0460">Magnesium</keyword>
<feature type="region of interest" description="Disordered" evidence="23">
    <location>
        <begin position="404"/>
        <end position="431"/>
    </location>
</feature>
<evidence type="ECO:0000256" key="20">
    <source>
        <dbReference type="ARBA" id="ARBA00047808"/>
    </source>
</evidence>
<dbReference type="NCBIfam" id="NF008101">
    <property type="entry name" value="PRK10846.1"/>
    <property type="match status" value="1"/>
</dbReference>
<evidence type="ECO:0000256" key="10">
    <source>
        <dbReference type="ARBA" id="ARBA00022598"/>
    </source>
</evidence>
<comment type="pathway">
    <text evidence="4">Cofactor biosynthesis; tetrahydrofolylpolyglutamate biosynthesis.</text>
</comment>
<dbReference type="EC" id="6.3.2.12" evidence="7"/>
<dbReference type="GO" id="GO:0008841">
    <property type="term" value="F:dihydrofolate synthase activity"/>
    <property type="evidence" value="ECO:0007669"/>
    <property type="project" value="UniProtKB-EC"/>
</dbReference>
<comment type="subunit">
    <text evidence="6">Monomer.</text>
</comment>
<keyword evidence="27" id="KW-1185">Reference proteome</keyword>
<dbReference type="Gene3D" id="3.40.1190.10">
    <property type="entry name" value="Mur-like, catalytic domain"/>
    <property type="match status" value="1"/>
</dbReference>
<dbReference type="SUPFAM" id="SSF53244">
    <property type="entry name" value="MurD-like peptide ligases, peptide-binding domain"/>
    <property type="match status" value="1"/>
</dbReference>
<dbReference type="UniPathway" id="UPA00077">
    <property type="reaction ID" value="UER00157"/>
</dbReference>
<evidence type="ECO:0000256" key="15">
    <source>
        <dbReference type="ARBA" id="ARBA00022909"/>
    </source>
</evidence>
<evidence type="ECO:0000256" key="16">
    <source>
        <dbReference type="ARBA" id="ARBA00030048"/>
    </source>
</evidence>
<feature type="domain" description="Mur ligase central" evidence="25">
    <location>
        <begin position="47"/>
        <end position="192"/>
    </location>
</feature>
<dbReference type="Pfam" id="PF02875">
    <property type="entry name" value="Mur_ligase_C"/>
    <property type="match status" value="1"/>
</dbReference>
<evidence type="ECO:0000256" key="4">
    <source>
        <dbReference type="ARBA" id="ARBA00005150"/>
    </source>
</evidence>
<dbReference type="GO" id="GO:0005524">
    <property type="term" value="F:ATP binding"/>
    <property type="evidence" value="ECO:0007669"/>
    <property type="project" value="UniProtKB-KW"/>
</dbReference>
<evidence type="ECO:0000256" key="2">
    <source>
        <dbReference type="ARBA" id="ARBA00002714"/>
    </source>
</evidence>
<reference evidence="26 27" key="1">
    <citation type="submission" date="2019-07" db="EMBL/GenBank/DDBJ databases">
        <title>Complete genome sequence of Comamonas sp. NLF 7-7 isolated from livestock.</title>
        <authorList>
            <person name="Kim D.H."/>
            <person name="Kim J.G."/>
        </authorList>
    </citation>
    <scope>NUCLEOTIDE SEQUENCE [LARGE SCALE GENOMIC DNA]</scope>
    <source>
        <strain evidence="26 27">NLF 7-7</strain>
    </source>
</reference>
<dbReference type="GO" id="GO:0005737">
    <property type="term" value="C:cytoplasm"/>
    <property type="evidence" value="ECO:0007669"/>
    <property type="project" value="TreeGrafter"/>
</dbReference>
<dbReference type="GO" id="GO:0046654">
    <property type="term" value="P:tetrahydrofolate biosynthetic process"/>
    <property type="evidence" value="ECO:0007669"/>
    <property type="project" value="UniProtKB-UniPathway"/>
</dbReference>
<dbReference type="RefSeq" id="WP_146911278.1">
    <property type="nucleotide sequence ID" value="NZ_CP042344.1"/>
</dbReference>
<organism evidence="26 27">
    <name type="scientific">Comamonas flocculans</name>
    <dbReference type="NCBI Taxonomy" id="2597701"/>
    <lineage>
        <taxon>Bacteria</taxon>
        <taxon>Pseudomonadati</taxon>
        <taxon>Pseudomonadota</taxon>
        <taxon>Betaproteobacteria</taxon>
        <taxon>Burkholderiales</taxon>
        <taxon>Comamonadaceae</taxon>
        <taxon>Comamonas</taxon>
    </lineage>
</organism>
<comment type="pathway">
    <text evidence="3">Cofactor biosynthesis; tetrahydrofolate biosynthesis; 7,8-dihydrofolate from 2-amino-4-hydroxy-6-hydroxymethyl-7,8-dihydropteridine diphosphate and 4-aminobenzoate: step 2/2.</text>
</comment>
<evidence type="ECO:0000256" key="1">
    <source>
        <dbReference type="ARBA" id="ARBA00001946"/>
    </source>
</evidence>
<evidence type="ECO:0000256" key="8">
    <source>
        <dbReference type="ARBA" id="ARBA00013025"/>
    </source>
</evidence>
<keyword evidence="12" id="KW-0547">Nucleotide-binding</keyword>
<evidence type="ECO:0000256" key="18">
    <source>
        <dbReference type="ARBA" id="ARBA00032510"/>
    </source>
</evidence>
<comment type="cofactor">
    <cofactor evidence="1">
        <name>Mg(2+)</name>
        <dbReference type="ChEBI" id="CHEBI:18420"/>
    </cofactor>
</comment>
<dbReference type="PANTHER" id="PTHR11136">
    <property type="entry name" value="FOLYLPOLYGLUTAMATE SYNTHASE-RELATED"/>
    <property type="match status" value="1"/>
</dbReference>
<evidence type="ECO:0000256" key="11">
    <source>
        <dbReference type="ARBA" id="ARBA00022723"/>
    </source>
</evidence>
<name>A0A5B8RSF2_9BURK</name>
<comment type="catalytic activity">
    <reaction evidence="21">
        <text>(6R)-5,10-methylenetetrahydrofolyl-(gamma-L-Glu)(n) + L-glutamate + ATP = (6R)-5,10-methylenetetrahydrofolyl-(gamma-L-Glu)(n+1) + ADP + phosphate + H(+)</text>
        <dbReference type="Rhea" id="RHEA:51912"/>
        <dbReference type="Rhea" id="RHEA-COMP:13257"/>
        <dbReference type="Rhea" id="RHEA-COMP:13258"/>
        <dbReference type="ChEBI" id="CHEBI:15378"/>
        <dbReference type="ChEBI" id="CHEBI:29985"/>
        <dbReference type="ChEBI" id="CHEBI:30616"/>
        <dbReference type="ChEBI" id="CHEBI:43474"/>
        <dbReference type="ChEBI" id="CHEBI:136572"/>
        <dbReference type="ChEBI" id="CHEBI:456216"/>
        <dbReference type="EC" id="6.3.2.17"/>
    </reaction>
</comment>
<dbReference type="Proteomes" id="UP000321199">
    <property type="component" value="Chromosome"/>
</dbReference>
<accession>A0A5B8RSF2</accession>
<dbReference type="Gene3D" id="3.90.190.20">
    <property type="entry name" value="Mur ligase, C-terminal domain"/>
    <property type="match status" value="1"/>
</dbReference>
<evidence type="ECO:0000256" key="23">
    <source>
        <dbReference type="SAM" id="MobiDB-lite"/>
    </source>
</evidence>
<dbReference type="PANTHER" id="PTHR11136:SF0">
    <property type="entry name" value="DIHYDROFOLATE SYNTHETASE-RELATED"/>
    <property type="match status" value="1"/>
</dbReference>
<comment type="similarity">
    <text evidence="5">Belongs to the folylpolyglutamate synthase family.</text>
</comment>
<dbReference type="GO" id="GO:0046872">
    <property type="term" value="F:metal ion binding"/>
    <property type="evidence" value="ECO:0007669"/>
    <property type="project" value="UniProtKB-KW"/>
</dbReference>
<sequence length="485" mass="53002">MQTPNTLQEWLAYCERLHPHTIEMGLDRVARVKQRLNLRLDCPVITVAGTNGKGSTCAMIEAVALQAGYRPGVYTSPHLVHFEERCRIHGETVKAEDLLPHFAAVERARTEGEEVQLTYFEFTTLAILRLISQARVDVAVLEVGMGGRLDAVNVIDADCAVITMIDVDHAEYLGPDRESIGREKAGIMRAGRPVVVCDPLPPESVVEHAAAIGADLWRFGSDFNYSGDKLQWSWAGRGRRYAGMAYPALRGANQLFNASGALAALEAIRDKLPISAQAVRAGLALVELPGRFEVAPGQPVVVLDVAHNPHAVATLAASMSTMGHFRLTHAVFGAMQDKDITGIFEKMGPLVDRWYFTDLPTPRAETAAHLQERWERYHARQEALNAPAQVVQDDAPRMDLAEALKQQDDKPHLSVTRSRRGSSGEGGGGRRIVKSEVFADPQAALDAALAASRLTDRIVVFGSFYTVGGILKNGVPQMHGKHFDL</sequence>
<keyword evidence="15" id="KW-0289">Folate biosynthesis</keyword>
<evidence type="ECO:0000256" key="13">
    <source>
        <dbReference type="ARBA" id="ARBA00022840"/>
    </source>
</evidence>
<evidence type="ECO:0000259" key="25">
    <source>
        <dbReference type="Pfam" id="PF08245"/>
    </source>
</evidence>
<evidence type="ECO:0000256" key="22">
    <source>
        <dbReference type="ARBA" id="ARBA00049161"/>
    </source>
</evidence>